<proteinExistence type="predicted"/>
<dbReference type="InterPro" id="IPR051730">
    <property type="entry name" value="NASP-like"/>
</dbReference>
<evidence type="ECO:0000313" key="5">
    <source>
        <dbReference type="EMBL" id="VEU41960.1"/>
    </source>
</evidence>
<keyword evidence="3" id="KW-0175">Coiled coil</keyword>
<dbReference type="PANTHER" id="PTHR15081:SF1">
    <property type="entry name" value="NUCLEAR AUTOANTIGENIC SPERM PROTEIN"/>
    <property type="match status" value="1"/>
</dbReference>
<feature type="compositionally biased region" description="Polar residues" evidence="4">
    <location>
        <begin position="1"/>
        <end position="15"/>
    </location>
</feature>
<evidence type="ECO:0000256" key="3">
    <source>
        <dbReference type="SAM" id="Coils"/>
    </source>
</evidence>
<dbReference type="GO" id="GO:0005654">
    <property type="term" value="C:nucleoplasm"/>
    <property type="evidence" value="ECO:0007669"/>
    <property type="project" value="TreeGrafter"/>
</dbReference>
<dbReference type="GO" id="GO:0006335">
    <property type="term" value="P:DNA replication-dependent chromatin assembly"/>
    <property type="evidence" value="ECO:0007669"/>
    <property type="project" value="TreeGrafter"/>
</dbReference>
<keyword evidence="2" id="KW-0802">TPR repeat</keyword>
<dbReference type="GO" id="GO:0034080">
    <property type="term" value="P:CENP-A containing chromatin assembly"/>
    <property type="evidence" value="ECO:0007669"/>
    <property type="project" value="TreeGrafter"/>
</dbReference>
<evidence type="ECO:0000256" key="4">
    <source>
        <dbReference type="SAM" id="MobiDB-lite"/>
    </source>
</evidence>
<accession>A0A448ZIT1</accession>
<feature type="region of interest" description="Disordered" evidence="4">
    <location>
        <begin position="476"/>
        <end position="519"/>
    </location>
</feature>
<dbReference type="Gene3D" id="1.25.40.10">
    <property type="entry name" value="Tetratricopeptide repeat domain"/>
    <property type="match status" value="1"/>
</dbReference>
<sequence>MAAPPSKQSPSNQKMHGSDDGTRATPPKEARPALKDPPPSSVSRPATAGGATQADPPTYDSSESSERCLLARQLLNKDDFETALSLVEEQLAETTEAVRSALGPEGADLHEALAPLHYLYGTTLLYSLEEARGDAGAACVVAGGVADASANAETSAPPAAGDQDAEDIQIAWENLDAARAIVEAMLLAGEETLAPARAAKLRLDLAQIHLREGDLQRTNGNYTSAVGDYSRCLEILQEHNRTPDEKGTPRNLDRKIADTQFNLGLTYLTSSSDLQKALAGRTGKTEDPASEARKKKEAETLARDHCERGVLQQVDCAGTFCGILAGLCGADPETVLSATRGGGSPGPKTTGLDDGGAPLLSEAATAASRRLEAWRTAAAALVGDRFPEVAPSFGGEDHRKVLDLLQLLDEIQETIDEAERSLEGVRQAAEIRVRAQEAAEGKASEEQKHADGSTTTIGFGPATAVAATVASGASAKPVMVVKKKKKKRTGAGATEDGSPGKPAAENEASGGGGKRARTD</sequence>
<reference evidence="5 6" key="1">
    <citation type="submission" date="2019-01" db="EMBL/GenBank/DDBJ databases">
        <authorList>
            <person name="Ferrante I. M."/>
        </authorList>
    </citation>
    <scope>NUCLEOTIDE SEQUENCE [LARGE SCALE GENOMIC DNA]</scope>
    <source>
        <strain evidence="5 6">B856</strain>
    </source>
</reference>
<evidence type="ECO:0000256" key="2">
    <source>
        <dbReference type="ARBA" id="ARBA00022803"/>
    </source>
</evidence>
<feature type="region of interest" description="Disordered" evidence="4">
    <location>
        <begin position="1"/>
        <end position="65"/>
    </location>
</feature>
<dbReference type="PANTHER" id="PTHR15081">
    <property type="entry name" value="NUCLEAR AUTOANTIGENIC SPERM PROTEIN NASP -RELATED"/>
    <property type="match status" value="1"/>
</dbReference>
<feature type="compositionally biased region" description="Basic and acidic residues" evidence="4">
    <location>
        <begin position="16"/>
        <end position="34"/>
    </location>
</feature>
<keyword evidence="1" id="KW-0677">Repeat</keyword>
<feature type="compositionally biased region" description="Basic and acidic residues" evidence="4">
    <location>
        <begin position="436"/>
        <end position="451"/>
    </location>
</feature>
<feature type="coiled-coil region" evidence="3">
    <location>
        <begin position="401"/>
        <end position="428"/>
    </location>
</feature>
<organism evidence="5 6">
    <name type="scientific">Pseudo-nitzschia multistriata</name>
    <dbReference type="NCBI Taxonomy" id="183589"/>
    <lineage>
        <taxon>Eukaryota</taxon>
        <taxon>Sar</taxon>
        <taxon>Stramenopiles</taxon>
        <taxon>Ochrophyta</taxon>
        <taxon>Bacillariophyta</taxon>
        <taxon>Bacillariophyceae</taxon>
        <taxon>Bacillariophycidae</taxon>
        <taxon>Bacillariales</taxon>
        <taxon>Bacillariaceae</taxon>
        <taxon>Pseudo-nitzschia</taxon>
    </lineage>
</organism>
<dbReference type="Proteomes" id="UP000291116">
    <property type="component" value="Unassembled WGS sequence"/>
</dbReference>
<name>A0A448ZIT1_9STRA</name>
<dbReference type="EMBL" id="CAACVS010000398">
    <property type="protein sequence ID" value="VEU41960.1"/>
    <property type="molecule type" value="Genomic_DNA"/>
</dbReference>
<evidence type="ECO:0000313" key="6">
    <source>
        <dbReference type="Proteomes" id="UP000291116"/>
    </source>
</evidence>
<dbReference type="SUPFAM" id="SSF48452">
    <property type="entry name" value="TPR-like"/>
    <property type="match status" value="1"/>
</dbReference>
<dbReference type="AlphaFoldDB" id="A0A448ZIT1"/>
<dbReference type="GO" id="GO:0042393">
    <property type="term" value="F:histone binding"/>
    <property type="evidence" value="ECO:0007669"/>
    <property type="project" value="TreeGrafter"/>
</dbReference>
<gene>
    <name evidence="5" type="ORF">PSNMU_V1.4_AUG-EV-PASAV3_0089070</name>
</gene>
<dbReference type="InterPro" id="IPR011990">
    <property type="entry name" value="TPR-like_helical_dom_sf"/>
</dbReference>
<evidence type="ECO:0008006" key="7">
    <source>
        <dbReference type="Google" id="ProtNLM"/>
    </source>
</evidence>
<feature type="region of interest" description="Disordered" evidence="4">
    <location>
        <begin position="436"/>
        <end position="457"/>
    </location>
</feature>
<protein>
    <recommendedName>
        <fullName evidence="7">Tetratricopeptide SHNi-TPR domain-containing protein</fullName>
    </recommendedName>
</protein>
<dbReference type="OrthoDB" id="5587616at2759"/>
<keyword evidence="6" id="KW-1185">Reference proteome</keyword>
<evidence type="ECO:0000256" key="1">
    <source>
        <dbReference type="ARBA" id="ARBA00022737"/>
    </source>
</evidence>